<keyword evidence="2" id="KW-1185">Reference proteome</keyword>
<evidence type="ECO:0000313" key="2">
    <source>
        <dbReference type="Proteomes" id="UP000706926"/>
    </source>
</evidence>
<dbReference type="GeneID" id="95404773"/>
<gene>
    <name evidence="1" type="ORF">J2Z18_002798</name>
</gene>
<sequence>MKLGDLKGAYDVIISLGSWCGPSIYLQRKQLRRFSFPLDWMVSSAVTDVTHLIKSRFEGFMELGQLRKIEGTSAYLEEGITVPEGGTHLSAHFILDSRYNIISVHDFPIVPNQDWVAAYNAYQEKLARRIQRFWYVLQHSRSVLFVRWGEIGVQEAVALHAVLSSLTPASCSILFMQPVSGLESIQEIDWELGGISTLQVPLERPNDIAVWDYALNGLSLTGYWT</sequence>
<dbReference type="Pfam" id="PF08795">
    <property type="entry name" value="DUF1796"/>
    <property type="match status" value="1"/>
</dbReference>
<name>A0ABS4FBR0_9BACL</name>
<organism evidence="1 2">
    <name type="scientific">Paenibacillus lactis</name>
    <dbReference type="NCBI Taxonomy" id="228574"/>
    <lineage>
        <taxon>Bacteria</taxon>
        <taxon>Bacillati</taxon>
        <taxon>Bacillota</taxon>
        <taxon>Bacilli</taxon>
        <taxon>Bacillales</taxon>
        <taxon>Paenibacillaceae</taxon>
        <taxon>Paenibacillus</taxon>
    </lineage>
</organism>
<dbReference type="EMBL" id="JAGGKI010000006">
    <property type="protein sequence ID" value="MBP1893695.1"/>
    <property type="molecule type" value="Genomic_DNA"/>
</dbReference>
<proteinExistence type="predicted"/>
<reference evidence="1 2" key="1">
    <citation type="submission" date="2021-03" db="EMBL/GenBank/DDBJ databases">
        <title>Genomic Encyclopedia of Type Strains, Phase IV (KMG-IV): sequencing the most valuable type-strain genomes for metagenomic binning, comparative biology and taxonomic classification.</title>
        <authorList>
            <person name="Goeker M."/>
        </authorList>
    </citation>
    <scope>NUCLEOTIDE SEQUENCE [LARGE SCALE GENOMIC DNA]</scope>
    <source>
        <strain evidence="1 2">DSM 15596</strain>
    </source>
</reference>
<dbReference type="Proteomes" id="UP000706926">
    <property type="component" value="Unassembled WGS sequence"/>
</dbReference>
<dbReference type="InterPro" id="IPR014903">
    <property type="entry name" value="DUF1796"/>
</dbReference>
<protein>
    <recommendedName>
        <fullName evidence="3">Peptidase</fullName>
    </recommendedName>
</protein>
<dbReference type="RefSeq" id="WP_034273142.1">
    <property type="nucleotide sequence ID" value="NZ_CP139098.1"/>
</dbReference>
<accession>A0ABS4FBR0</accession>
<evidence type="ECO:0008006" key="3">
    <source>
        <dbReference type="Google" id="ProtNLM"/>
    </source>
</evidence>
<comment type="caution">
    <text evidence="1">The sequence shown here is derived from an EMBL/GenBank/DDBJ whole genome shotgun (WGS) entry which is preliminary data.</text>
</comment>
<evidence type="ECO:0000313" key="1">
    <source>
        <dbReference type="EMBL" id="MBP1893695.1"/>
    </source>
</evidence>